<feature type="active site" description="Proton donor" evidence="4">
    <location>
        <position position="43"/>
    </location>
</feature>
<dbReference type="RefSeq" id="WP_184656077.1">
    <property type="nucleotide sequence ID" value="NZ_JACHBU010000016.1"/>
</dbReference>
<evidence type="ECO:0000313" key="9">
    <source>
        <dbReference type="Proteomes" id="UP000585437"/>
    </source>
</evidence>
<feature type="domain" description="NADP-dependent oxidoreductase" evidence="7">
    <location>
        <begin position="11"/>
        <end position="255"/>
    </location>
</feature>
<dbReference type="InterPro" id="IPR020471">
    <property type="entry name" value="AKR"/>
</dbReference>
<dbReference type="PIRSF" id="PIRSF000097">
    <property type="entry name" value="AKR"/>
    <property type="match status" value="1"/>
</dbReference>
<protein>
    <submittedName>
        <fullName evidence="8">2,5-diketo-D-gluconate reductase B</fullName>
        <ecNumber evidence="8">1.1.1.346</ecNumber>
    </submittedName>
</protein>
<keyword evidence="3 8" id="KW-0560">Oxidoreductase</keyword>
<dbReference type="Pfam" id="PF00248">
    <property type="entry name" value="Aldo_ket_red"/>
    <property type="match status" value="1"/>
</dbReference>
<accession>A0A7X0JNU8</accession>
<dbReference type="AlphaFoldDB" id="A0A7X0JNU8"/>
<dbReference type="EC" id="1.1.1.346" evidence="8"/>
<evidence type="ECO:0000256" key="2">
    <source>
        <dbReference type="ARBA" id="ARBA00022857"/>
    </source>
</evidence>
<dbReference type="Gene3D" id="3.20.20.100">
    <property type="entry name" value="NADP-dependent oxidoreductase domain"/>
    <property type="match status" value="1"/>
</dbReference>
<dbReference type="SUPFAM" id="SSF51430">
    <property type="entry name" value="NAD(P)-linked oxidoreductase"/>
    <property type="match status" value="1"/>
</dbReference>
<evidence type="ECO:0000256" key="5">
    <source>
        <dbReference type="PIRSR" id="PIRSR000097-2"/>
    </source>
</evidence>
<proteinExistence type="inferred from homology"/>
<dbReference type="InterPro" id="IPR018170">
    <property type="entry name" value="Aldo/ket_reductase_CS"/>
</dbReference>
<dbReference type="InterPro" id="IPR023210">
    <property type="entry name" value="NADP_OxRdtase_dom"/>
</dbReference>
<evidence type="ECO:0000313" key="8">
    <source>
        <dbReference type="EMBL" id="MBB6511064.1"/>
    </source>
</evidence>
<feature type="site" description="Lowers pKa of active site Tyr" evidence="6">
    <location>
        <position position="68"/>
    </location>
</feature>
<dbReference type="PANTHER" id="PTHR43827:SF3">
    <property type="entry name" value="NADP-DEPENDENT OXIDOREDUCTASE DOMAIN-CONTAINING PROTEIN"/>
    <property type="match status" value="1"/>
</dbReference>
<sequence length="271" mass="29354">MTYQSPIPQLGLGTFGRTGEEGIETILAALEIGYRHIDTAQSYGTEANVGEAVGRSGLPRADLFITTKVADTNLARQDFAASVEESLETLGLDQVDLLLIHWPSQDDLVPFEDYMQELVKAQQRGLTRLIGVSNFPIALLEKAMALLGPDALVTNQVEIHPYHQSPRLVAYCRSKGLSLTAYQPLYKGAVNDDALLQEIAAAHGVTASAIALAFLMAEGHAVIPASGSRQNLERNFAALKVQLSDADIQRIGALDRGARHINPAKSPRWDD</sequence>
<dbReference type="PROSITE" id="PS00798">
    <property type="entry name" value="ALDOKETO_REDUCTASE_1"/>
    <property type="match status" value="1"/>
</dbReference>
<evidence type="ECO:0000256" key="4">
    <source>
        <dbReference type="PIRSR" id="PIRSR000097-1"/>
    </source>
</evidence>
<comment type="similarity">
    <text evidence="1">Belongs to the aldo/keto reductase family.</text>
</comment>
<dbReference type="Proteomes" id="UP000585437">
    <property type="component" value="Unassembled WGS sequence"/>
</dbReference>
<keyword evidence="9" id="KW-1185">Reference proteome</keyword>
<comment type="caution">
    <text evidence="8">The sequence shown here is derived from an EMBL/GenBank/DDBJ whole genome shotgun (WGS) entry which is preliminary data.</text>
</comment>
<reference evidence="8 9" key="1">
    <citation type="submission" date="2020-08" db="EMBL/GenBank/DDBJ databases">
        <title>The Agave Microbiome: Exploring the role of microbial communities in plant adaptations to desert environments.</title>
        <authorList>
            <person name="Partida-Martinez L.P."/>
        </authorList>
    </citation>
    <scope>NUCLEOTIDE SEQUENCE [LARGE SCALE GENOMIC DNA]</scope>
    <source>
        <strain evidence="8 9">AS3.12</strain>
    </source>
</reference>
<dbReference type="PANTHER" id="PTHR43827">
    <property type="entry name" value="2,5-DIKETO-D-GLUCONIC ACID REDUCTASE"/>
    <property type="match status" value="1"/>
</dbReference>
<organism evidence="8 9">
    <name type="scientific">Rhizobium soli</name>
    <dbReference type="NCBI Taxonomy" id="424798"/>
    <lineage>
        <taxon>Bacteria</taxon>
        <taxon>Pseudomonadati</taxon>
        <taxon>Pseudomonadota</taxon>
        <taxon>Alphaproteobacteria</taxon>
        <taxon>Hyphomicrobiales</taxon>
        <taxon>Rhizobiaceae</taxon>
        <taxon>Rhizobium/Agrobacterium group</taxon>
        <taxon>Rhizobium</taxon>
    </lineage>
</organism>
<name>A0A7X0JNU8_9HYPH</name>
<dbReference type="PROSITE" id="PS00062">
    <property type="entry name" value="ALDOKETO_REDUCTASE_2"/>
    <property type="match status" value="1"/>
</dbReference>
<evidence type="ECO:0000259" key="7">
    <source>
        <dbReference type="Pfam" id="PF00248"/>
    </source>
</evidence>
<feature type="binding site" evidence="5">
    <location>
        <position position="101"/>
    </location>
    <ligand>
        <name>substrate</name>
    </ligand>
</feature>
<dbReference type="GO" id="GO:1990002">
    <property type="term" value="F:methylglyoxal reductase (NADPH) (acetol producing) activity"/>
    <property type="evidence" value="ECO:0007669"/>
    <property type="project" value="TreeGrafter"/>
</dbReference>
<dbReference type="InterPro" id="IPR036812">
    <property type="entry name" value="NAD(P)_OxRdtase_dom_sf"/>
</dbReference>
<dbReference type="GO" id="GO:0051596">
    <property type="term" value="P:methylglyoxal catabolic process"/>
    <property type="evidence" value="ECO:0007669"/>
    <property type="project" value="TreeGrafter"/>
</dbReference>
<evidence type="ECO:0000256" key="6">
    <source>
        <dbReference type="PIRSR" id="PIRSR000097-3"/>
    </source>
</evidence>
<evidence type="ECO:0000256" key="3">
    <source>
        <dbReference type="ARBA" id="ARBA00023002"/>
    </source>
</evidence>
<dbReference type="EMBL" id="JACHBU010000016">
    <property type="protein sequence ID" value="MBB6511064.1"/>
    <property type="molecule type" value="Genomic_DNA"/>
</dbReference>
<keyword evidence="2" id="KW-0521">NADP</keyword>
<gene>
    <name evidence="8" type="ORF">F4695_004461</name>
</gene>
<dbReference type="PRINTS" id="PR00069">
    <property type="entry name" value="ALDKETRDTASE"/>
</dbReference>
<evidence type="ECO:0000256" key="1">
    <source>
        <dbReference type="ARBA" id="ARBA00007905"/>
    </source>
</evidence>